<evidence type="ECO:0000256" key="3">
    <source>
        <dbReference type="SAM" id="MobiDB-lite"/>
    </source>
</evidence>
<comment type="caution">
    <text evidence="4">The sequence shown here is derived from an EMBL/GenBank/DDBJ whole genome shotgun (WGS) entry which is preliminary data.</text>
</comment>
<proteinExistence type="predicted"/>
<dbReference type="AlphaFoldDB" id="A0A9P1GVJ3"/>
<feature type="region of interest" description="Disordered" evidence="3">
    <location>
        <begin position="1"/>
        <end position="56"/>
    </location>
</feature>
<dbReference type="SUPFAM" id="SSF52058">
    <property type="entry name" value="L domain-like"/>
    <property type="match status" value="1"/>
</dbReference>
<dbReference type="PANTHER" id="PTHR48051">
    <property type="match status" value="1"/>
</dbReference>
<dbReference type="PROSITE" id="PS51450">
    <property type="entry name" value="LRR"/>
    <property type="match status" value="2"/>
</dbReference>
<sequence>MAEEPTLPRLPAVSWDQQTETISTRTRKRARLDGPGAPPLATTSSDPAFFSSDDDPSIENYTRVRRKKRLVGSWYEQQPAASSDSCFGEDALPPPKPNRKFVRHFDSGVWMAEASDDAPSEAEVLTLVNHEVPPKARLPQLVRQIGPKLSEAETIARKTIQTCIDEGVEIIDLSDRHLPCLSNDTIAPIATLAPIPVVTQDVPFEPKDPSIKLFLANNRLVKLPGAIFDLENLTLLSLRGNRITELPDSIGNLRNLRELNVSQNQLKFLPSSLLNLLGPGSSMTALSVQLNPLLQLDSSFIATAREIDDAIDSTRVSAITAFFVARSRVQYGASNGKRTEFDLAVPIQATANTEPQDSSSCDDSCRVPSYLPNDSFEKRLAILQRWVLNGLYPRNIKVGTTLEELRASDGKKG</sequence>
<dbReference type="InterPro" id="IPR003591">
    <property type="entry name" value="Leu-rich_rpt_typical-subtyp"/>
</dbReference>
<name>A0A9P1GVJ3_9PEZI</name>
<dbReference type="Gene3D" id="3.80.10.10">
    <property type="entry name" value="Ribonuclease Inhibitor"/>
    <property type="match status" value="1"/>
</dbReference>
<keyword evidence="2" id="KW-0677">Repeat</keyword>
<dbReference type="OrthoDB" id="1517790at2759"/>
<keyword evidence="5" id="KW-1185">Reference proteome</keyword>
<organism evidence="4 5">
    <name type="scientific">Parascedosporium putredinis</name>
    <dbReference type="NCBI Taxonomy" id="1442378"/>
    <lineage>
        <taxon>Eukaryota</taxon>
        <taxon>Fungi</taxon>
        <taxon>Dikarya</taxon>
        <taxon>Ascomycota</taxon>
        <taxon>Pezizomycotina</taxon>
        <taxon>Sordariomycetes</taxon>
        <taxon>Hypocreomycetidae</taxon>
        <taxon>Microascales</taxon>
        <taxon>Microascaceae</taxon>
        <taxon>Parascedosporium</taxon>
    </lineage>
</organism>
<evidence type="ECO:0000256" key="2">
    <source>
        <dbReference type="ARBA" id="ARBA00022737"/>
    </source>
</evidence>
<dbReference type="InterPro" id="IPR032675">
    <property type="entry name" value="LRR_dom_sf"/>
</dbReference>
<accession>A0A9P1GVJ3</accession>
<evidence type="ECO:0000256" key="1">
    <source>
        <dbReference type="ARBA" id="ARBA00022614"/>
    </source>
</evidence>
<feature type="compositionally biased region" description="Polar residues" evidence="3">
    <location>
        <begin position="15"/>
        <end position="24"/>
    </location>
</feature>
<dbReference type="InterPro" id="IPR050216">
    <property type="entry name" value="LRR_domain-containing"/>
</dbReference>
<dbReference type="Pfam" id="PF13855">
    <property type="entry name" value="LRR_8"/>
    <property type="match status" value="1"/>
</dbReference>
<reference evidence="4" key="1">
    <citation type="submission" date="2022-11" db="EMBL/GenBank/DDBJ databases">
        <authorList>
            <person name="Scott C."/>
            <person name="Bruce N."/>
        </authorList>
    </citation>
    <scope>NUCLEOTIDE SEQUENCE</scope>
</reference>
<evidence type="ECO:0000313" key="5">
    <source>
        <dbReference type="Proteomes" id="UP000838763"/>
    </source>
</evidence>
<dbReference type="GO" id="GO:0005737">
    <property type="term" value="C:cytoplasm"/>
    <property type="evidence" value="ECO:0007669"/>
    <property type="project" value="TreeGrafter"/>
</dbReference>
<dbReference type="Proteomes" id="UP000838763">
    <property type="component" value="Unassembled WGS sequence"/>
</dbReference>
<keyword evidence="1" id="KW-0433">Leucine-rich repeat</keyword>
<evidence type="ECO:0000313" key="4">
    <source>
        <dbReference type="EMBL" id="CAI4211065.1"/>
    </source>
</evidence>
<dbReference type="PANTHER" id="PTHR48051:SF1">
    <property type="entry name" value="RAS SUPPRESSOR PROTEIN 1"/>
    <property type="match status" value="1"/>
</dbReference>
<feature type="compositionally biased region" description="Low complexity" evidence="3">
    <location>
        <begin position="41"/>
        <end position="51"/>
    </location>
</feature>
<dbReference type="SMART" id="SM00369">
    <property type="entry name" value="LRR_TYP"/>
    <property type="match status" value="2"/>
</dbReference>
<dbReference type="InterPro" id="IPR001611">
    <property type="entry name" value="Leu-rich_rpt"/>
</dbReference>
<gene>
    <name evidence="4" type="ORF">PPNO1_LOCUS862</name>
</gene>
<dbReference type="EMBL" id="CALLCH030000001">
    <property type="protein sequence ID" value="CAI4211065.1"/>
    <property type="molecule type" value="Genomic_DNA"/>
</dbReference>
<protein>
    <submittedName>
        <fullName evidence="4">Uncharacterized protein</fullName>
    </submittedName>
</protein>